<feature type="domain" description="DUF2520" evidence="2">
    <location>
        <begin position="131"/>
        <end position="254"/>
    </location>
</feature>
<dbReference type="AlphaFoldDB" id="A0A8J2XQQ2"/>
<evidence type="ECO:0000313" key="4">
    <source>
        <dbReference type="Proteomes" id="UP000607559"/>
    </source>
</evidence>
<dbReference type="SUPFAM" id="SSF48179">
    <property type="entry name" value="6-phosphogluconate dehydrogenase C-terminal domain-like"/>
    <property type="match status" value="1"/>
</dbReference>
<organism evidence="3 4">
    <name type="scientific">Puia dinghuensis</name>
    <dbReference type="NCBI Taxonomy" id="1792502"/>
    <lineage>
        <taxon>Bacteria</taxon>
        <taxon>Pseudomonadati</taxon>
        <taxon>Bacteroidota</taxon>
        <taxon>Chitinophagia</taxon>
        <taxon>Chitinophagales</taxon>
        <taxon>Chitinophagaceae</taxon>
        <taxon>Puia</taxon>
    </lineage>
</organism>
<feature type="domain" description="Pyrroline-5-carboxylate reductase catalytic N-terminal" evidence="1">
    <location>
        <begin position="10"/>
        <end position="94"/>
    </location>
</feature>
<gene>
    <name evidence="3" type="ORF">GCM10011511_03510</name>
</gene>
<reference evidence="3" key="1">
    <citation type="journal article" date="2014" name="Int. J. Syst. Evol. Microbiol.">
        <title>Complete genome sequence of Corynebacterium casei LMG S-19264T (=DSM 44701T), isolated from a smear-ripened cheese.</title>
        <authorList>
            <consortium name="US DOE Joint Genome Institute (JGI-PGF)"/>
            <person name="Walter F."/>
            <person name="Albersmeier A."/>
            <person name="Kalinowski J."/>
            <person name="Ruckert C."/>
        </authorList>
    </citation>
    <scope>NUCLEOTIDE SEQUENCE</scope>
    <source>
        <strain evidence="3">CGMCC 1.15448</strain>
    </source>
</reference>
<comment type="caution">
    <text evidence="3">The sequence shown here is derived from an EMBL/GenBank/DDBJ whole genome shotgun (WGS) entry which is preliminary data.</text>
</comment>
<accession>A0A8J2XQQ2</accession>
<evidence type="ECO:0000313" key="3">
    <source>
        <dbReference type="EMBL" id="GGA83695.1"/>
    </source>
</evidence>
<sequence>MIMQSYKMTVVIIGSGNVATVMGNRIVAAGHTILQVAARREEAAARLAGEWGCGYTTRLSAIAAGADIYIVALSDQATLELEQVLSLPDRLVVHTAGAVPRAALLAVSERSGVLYPLQSLRKEIRPFPEFPLLIDANREADLPVIEAFARTISRQVQRADDGMRLKLHVAAVFANNFTNYLYTLAADFCRQEQIDFALLLPIIRETAERIGHYPPREVQTGPAVRGDHATMERHLQLLNNYNNMSELYRLFSARIEEYYKGVVR</sequence>
<dbReference type="PANTHER" id="PTHR40459">
    <property type="entry name" value="CONSERVED HYPOTHETICAL ALANINE AND LEUCINE RICH PROTEIN"/>
    <property type="match status" value="1"/>
</dbReference>
<dbReference type="PANTHER" id="PTHR40459:SF1">
    <property type="entry name" value="CONSERVED HYPOTHETICAL ALANINE AND LEUCINE RICH PROTEIN"/>
    <property type="match status" value="1"/>
</dbReference>
<dbReference type="Pfam" id="PF03807">
    <property type="entry name" value="F420_oxidored"/>
    <property type="match status" value="1"/>
</dbReference>
<dbReference type="EMBL" id="BMJC01000001">
    <property type="protein sequence ID" value="GGA83695.1"/>
    <property type="molecule type" value="Genomic_DNA"/>
</dbReference>
<dbReference type="InterPro" id="IPR037108">
    <property type="entry name" value="TM1727-like_C_sf"/>
</dbReference>
<reference evidence="3" key="2">
    <citation type="submission" date="2020-09" db="EMBL/GenBank/DDBJ databases">
        <authorList>
            <person name="Sun Q."/>
            <person name="Zhou Y."/>
        </authorList>
    </citation>
    <scope>NUCLEOTIDE SEQUENCE</scope>
    <source>
        <strain evidence="3">CGMCC 1.15448</strain>
    </source>
</reference>
<protein>
    <recommendedName>
        <fullName evidence="5">DUF2520 domain-containing protein</fullName>
    </recommendedName>
</protein>
<name>A0A8J2XQQ2_9BACT</name>
<dbReference type="InterPro" id="IPR028939">
    <property type="entry name" value="P5C_Rdtase_cat_N"/>
</dbReference>
<dbReference type="Proteomes" id="UP000607559">
    <property type="component" value="Unassembled WGS sequence"/>
</dbReference>
<dbReference type="Gene3D" id="3.40.50.720">
    <property type="entry name" value="NAD(P)-binding Rossmann-like Domain"/>
    <property type="match status" value="1"/>
</dbReference>
<dbReference type="Pfam" id="PF10728">
    <property type="entry name" value="DUF2520"/>
    <property type="match status" value="1"/>
</dbReference>
<dbReference type="InterPro" id="IPR008927">
    <property type="entry name" value="6-PGluconate_DH-like_C_sf"/>
</dbReference>
<evidence type="ECO:0000259" key="1">
    <source>
        <dbReference type="Pfam" id="PF03807"/>
    </source>
</evidence>
<dbReference type="InterPro" id="IPR036291">
    <property type="entry name" value="NAD(P)-bd_dom_sf"/>
</dbReference>
<dbReference type="InterPro" id="IPR018931">
    <property type="entry name" value="DUF2520"/>
</dbReference>
<evidence type="ECO:0000259" key="2">
    <source>
        <dbReference type="Pfam" id="PF10728"/>
    </source>
</evidence>
<keyword evidence="4" id="KW-1185">Reference proteome</keyword>
<dbReference type="Gene3D" id="1.10.1040.20">
    <property type="entry name" value="ProC-like, C-terminal domain"/>
    <property type="match status" value="1"/>
</dbReference>
<proteinExistence type="predicted"/>
<dbReference type="SUPFAM" id="SSF51735">
    <property type="entry name" value="NAD(P)-binding Rossmann-fold domains"/>
    <property type="match status" value="1"/>
</dbReference>
<evidence type="ECO:0008006" key="5">
    <source>
        <dbReference type="Google" id="ProtNLM"/>
    </source>
</evidence>